<evidence type="ECO:0000313" key="1">
    <source>
        <dbReference type="EMBL" id="KAF9642456.1"/>
    </source>
</evidence>
<gene>
    <name evidence="1" type="ORF">BDM02DRAFT_3124534</name>
</gene>
<dbReference type="Proteomes" id="UP000886501">
    <property type="component" value="Unassembled WGS sequence"/>
</dbReference>
<accession>A0ACB6YYG9</accession>
<reference evidence="1" key="2">
    <citation type="journal article" date="2020" name="Nat. Commun.">
        <title>Large-scale genome sequencing of mycorrhizal fungi provides insights into the early evolution of symbiotic traits.</title>
        <authorList>
            <person name="Miyauchi S."/>
            <person name="Kiss E."/>
            <person name="Kuo A."/>
            <person name="Drula E."/>
            <person name="Kohler A."/>
            <person name="Sanchez-Garcia M."/>
            <person name="Morin E."/>
            <person name="Andreopoulos B."/>
            <person name="Barry K.W."/>
            <person name="Bonito G."/>
            <person name="Buee M."/>
            <person name="Carver A."/>
            <person name="Chen C."/>
            <person name="Cichocki N."/>
            <person name="Clum A."/>
            <person name="Culley D."/>
            <person name="Crous P.W."/>
            <person name="Fauchery L."/>
            <person name="Girlanda M."/>
            <person name="Hayes R.D."/>
            <person name="Keri Z."/>
            <person name="LaButti K."/>
            <person name="Lipzen A."/>
            <person name="Lombard V."/>
            <person name="Magnuson J."/>
            <person name="Maillard F."/>
            <person name="Murat C."/>
            <person name="Nolan M."/>
            <person name="Ohm R.A."/>
            <person name="Pangilinan J."/>
            <person name="Pereira M.F."/>
            <person name="Perotto S."/>
            <person name="Peter M."/>
            <person name="Pfister S."/>
            <person name="Riley R."/>
            <person name="Sitrit Y."/>
            <person name="Stielow J.B."/>
            <person name="Szollosi G."/>
            <person name="Zifcakova L."/>
            <person name="Stursova M."/>
            <person name="Spatafora J.W."/>
            <person name="Tedersoo L."/>
            <person name="Vaario L.M."/>
            <person name="Yamada A."/>
            <person name="Yan M."/>
            <person name="Wang P."/>
            <person name="Xu J."/>
            <person name="Bruns T."/>
            <person name="Baldrian P."/>
            <person name="Vilgalys R."/>
            <person name="Dunand C."/>
            <person name="Henrissat B."/>
            <person name="Grigoriev I.V."/>
            <person name="Hibbett D."/>
            <person name="Nagy L.G."/>
            <person name="Martin F.M."/>
        </authorList>
    </citation>
    <scope>NUCLEOTIDE SEQUENCE</scope>
    <source>
        <strain evidence="1">P2</strain>
    </source>
</reference>
<evidence type="ECO:0000313" key="2">
    <source>
        <dbReference type="Proteomes" id="UP000886501"/>
    </source>
</evidence>
<reference evidence="1" key="1">
    <citation type="submission" date="2019-10" db="EMBL/GenBank/DDBJ databases">
        <authorList>
            <consortium name="DOE Joint Genome Institute"/>
            <person name="Kuo A."/>
            <person name="Miyauchi S."/>
            <person name="Kiss E."/>
            <person name="Drula E."/>
            <person name="Kohler A."/>
            <person name="Sanchez-Garcia M."/>
            <person name="Andreopoulos B."/>
            <person name="Barry K.W."/>
            <person name="Bonito G."/>
            <person name="Buee M."/>
            <person name="Carver A."/>
            <person name="Chen C."/>
            <person name="Cichocki N."/>
            <person name="Clum A."/>
            <person name="Culley D."/>
            <person name="Crous P.W."/>
            <person name="Fauchery L."/>
            <person name="Girlanda M."/>
            <person name="Hayes R."/>
            <person name="Keri Z."/>
            <person name="Labutti K."/>
            <person name="Lipzen A."/>
            <person name="Lombard V."/>
            <person name="Magnuson J."/>
            <person name="Maillard F."/>
            <person name="Morin E."/>
            <person name="Murat C."/>
            <person name="Nolan M."/>
            <person name="Ohm R."/>
            <person name="Pangilinan J."/>
            <person name="Pereira M."/>
            <person name="Perotto S."/>
            <person name="Peter M."/>
            <person name="Riley R."/>
            <person name="Sitrit Y."/>
            <person name="Stielow B."/>
            <person name="Szollosi G."/>
            <person name="Zifcakova L."/>
            <person name="Stursova M."/>
            <person name="Spatafora J.W."/>
            <person name="Tedersoo L."/>
            <person name="Vaario L.-M."/>
            <person name="Yamada A."/>
            <person name="Yan M."/>
            <person name="Wang P."/>
            <person name="Xu J."/>
            <person name="Bruns T."/>
            <person name="Baldrian P."/>
            <person name="Vilgalys R."/>
            <person name="Henrissat B."/>
            <person name="Grigoriev I.V."/>
            <person name="Hibbett D."/>
            <person name="Nagy L.G."/>
            <person name="Martin F.M."/>
        </authorList>
    </citation>
    <scope>NUCLEOTIDE SEQUENCE</scope>
    <source>
        <strain evidence="1">P2</strain>
    </source>
</reference>
<dbReference type="EMBL" id="MU118462">
    <property type="protein sequence ID" value="KAF9642456.1"/>
    <property type="molecule type" value="Genomic_DNA"/>
</dbReference>
<organism evidence="1 2">
    <name type="scientific">Thelephora ganbajun</name>
    <name type="common">Ganba fungus</name>
    <dbReference type="NCBI Taxonomy" id="370292"/>
    <lineage>
        <taxon>Eukaryota</taxon>
        <taxon>Fungi</taxon>
        <taxon>Dikarya</taxon>
        <taxon>Basidiomycota</taxon>
        <taxon>Agaricomycotina</taxon>
        <taxon>Agaricomycetes</taxon>
        <taxon>Thelephorales</taxon>
        <taxon>Thelephoraceae</taxon>
        <taxon>Thelephora</taxon>
    </lineage>
</organism>
<protein>
    <submittedName>
        <fullName evidence="1">Kinase-like protein</fullName>
    </submittedName>
</protein>
<keyword evidence="2" id="KW-1185">Reference proteome</keyword>
<name>A0ACB6YYG9_THEGA</name>
<sequence>MSQIEPRFLVEQDTYRAGIVRGTDLKRQRRVVIKLARGDVIKKEAEIYKRLGRIQGIPLIFGWCIPGPSHTSFICMQEFTQDLSQLVNDKGPLSLRLACRVAGSILGVLSRVHSKGIIHRDIKPHNIVYSPVGDLDLWQLAVIDWGLAFDVNEGSNSAPRFTGTPTFMSVSCLQGNAPHALDDLESLLYLVEFVVTEDELPWFNSEDLEDLVRVKESWVPQNPFLQEFLTYVRDRSRGRTPDYDHLRQLLEAAA</sequence>
<comment type="caution">
    <text evidence="1">The sequence shown here is derived from an EMBL/GenBank/DDBJ whole genome shotgun (WGS) entry which is preliminary data.</text>
</comment>
<proteinExistence type="predicted"/>